<dbReference type="OrthoDB" id="9815217at2"/>
<dbReference type="Pfam" id="PF00691">
    <property type="entry name" value="OmpA"/>
    <property type="match status" value="1"/>
</dbReference>
<evidence type="ECO:0000313" key="9">
    <source>
        <dbReference type="EMBL" id="GEN32290.1"/>
    </source>
</evidence>
<dbReference type="PANTHER" id="PTHR30329">
    <property type="entry name" value="STATOR ELEMENT OF FLAGELLAR MOTOR COMPLEX"/>
    <property type="match status" value="1"/>
</dbReference>
<dbReference type="PROSITE" id="PS51123">
    <property type="entry name" value="OMPA_2"/>
    <property type="match status" value="1"/>
</dbReference>
<dbReference type="Pfam" id="PF13677">
    <property type="entry name" value="MotB_plug"/>
    <property type="match status" value="1"/>
</dbReference>
<dbReference type="InterPro" id="IPR025713">
    <property type="entry name" value="MotB-like_N_dom"/>
</dbReference>
<keyword evidence="6 7" id="KW-0472">Membrane</keyword>
<dbReference type="PANTHER" id="PTHR30329:SF16">
    <property type="entry name" value="CHEMOTAXIS MOTB PROTEIN"/>
    <property type="match status" value="1"/>
</dbReference>
<reference evidence="9 10" key="1">
    <citation type="submission" date="2019-07" db="EMBL/GenBank/DDBJ databases">
        <title>Whole genome shotgun sequence of Cerasibacillus quisquiliarum NBRC 102429.</title>
        <authorList>
            <person name="Hosoyama A."/>
            <person name="Uohara A."/>
            <person name="Ohji S."/>
            <person name="Ichikawa N."/>
        </authorList>
    </citation>
    <scope>NUCLEOTIDE SEQUENCE [LARGE SCALE GENOMIC DNA]</scope>
    <source>
        <strain evidence="9 10">NBRC 102429</strain>
    </source>
</reference>
<gene>
    <name evidence="9" type="primary">ytxE</name>
    <name evidence="9" type="ORF">CQU01_25280</name>
</gene>
<keyword evidence="4" id="KW-0812">Transmembrane</keyword>
<evidence type="ECO:0000256" key="2">
    <source>
        <dbReference type="ARBA" id="ARBA00008914"/>
    </source>
</evidence>
<evidence type="ECO:0000256" key="4">
    <source>
        <dbReference type="ARBA" id="ARBA00022692"/>
    </source>
</evidence>
<evidence type="ECO:0000256" key="5">
    <source>
        <dbReference type="ARBA" id="ARBA00022989"/>
    </source>
</evidence>
<dbReference type="RefSeq" id="WP_146938642.1">
    <property type="nucleotide sequence ID" value="NZ_BJXW01000036.1"/>
</dbReference>
<evidence type="ECO:0000256" key="7">
    <source>
        <dbReference type="PROSITE-ProRule" id="PRU00473"/>
    </source>
</evidence>
<comment type="subcellular location">
    <subcellularLocation>
        <location evidence="1">Cell membrane</location>
        <topology evidence="1">Single-pass membrane protein</topology>
    </subcellularLocation>
</comment>
<dbReference type="NCBIfam" id="NF005382">
    <property type="entry name" value="PRK06925.1"/>
    <property type="match status" value="1"/>
</dbReference>
<evidence type="ECO:0000256" key="1">
    <source>
        <dbReference type="ARBA" id="ARBA00004162"/>
    </source>
</evidence>
<dbReference type="Gene3D" id="3.30.1330.60">
    <property type="entry name" value="OmpA-like domain"/>
    <property type="match status" value="1"/>
</dbReference>
<dbReference type="GO" id="GO:0005886">
    <property type="term" value="C:plasma membrane"/>
    <property type="evidence" value="ECO:0007669"/>
    <property type="project" value="UniProtKB-SubCell"/>
</dbReference>
<accession>A0A511V061</accession>
<evidence type="ECO:0000256" key="3">
    <source>
        <dbReference type="ARBA" id="ARBA00022475"/>
    </source>
</evidence>
<dbReference type="AlphaFoldDB" id="A0A511V061"/>
<dbReference type="InterPro" id="IPR006665">
    <property type="entry name" value="OmpA-like"/>
</dbReference>
<organism evidence="9 10">
    <name type="scientific">Cerasibacillus quisquiliarum</name>
    <dbReference type="NCBI Taxonomy" id="227865"/>
    <lineage>
        <taxon>Bacteria</taxon>
        <taxon>Bacillati</taxon>
        <taxon>Bacillota</taxon>
        <taxon>Bacilli</taxon>
        <taxon>Bacillales</taxon>
        <taxon>Bacillaceae</taxon>
        <taxon>Cerasibacillus</taxon>
    </lineage>
</organism>
<dbReference type="EMBL" id="BJXW01000036">
    <property type="protein sequence ID" value="GEN32290.1"/>
    <property type="molecule type" value="Genomic_DNA"/>
</dbReference>
<keyword evidence="3" id="KW-1003">Cell membrane</keyword>
<proteinExistence type="inferred from homology"/>
<dbReference type="InterPro" id="IPR050330">
    <property type="entry name" value="Bact_OuterMem_StrucFunc"/>
</dbReference>
<feature type="domain" description="OmpA-like" evidence="8">
    <location>
        <begin position="138"/>
        <end position="259"/>
    </location>
</feature>
<comment type="caution">
    <text evidence="9">The sequence shown here is derived from an EMBL/GenBank/DDBJ whole genome shotgun (WGS) entry which is preliminary data.</text>
</comment>
<evidence type="ECO:0000313" key="10">
    <source>
        <dbReference type="Proteomes" id="UP000321491"/>
    </source>
</evidence>
<dbReference type="Proteomes" id="UP000321491">
    <property type="component" value="Unassembled WGS sequence"/>
</dbReference>
<evidence type="ECO:0000259" key="8">
    <source>
        <dbReference type="PROSITE" id="PS51123"/>
    </source>
</evidence>
<sequence length="266" mass="30288">MKPRKRVRRQTKRGAPKWMVTYSDMITLILVFFILLFSMSRLDSLKFEAVSESFRNRAVFDFLSSTVPADYSTVGFGEVTNEIEPSDQGLPSKIDKEEKKELEKVKEKQDALNALVDDIEGYLDANDLHNVITANRTDRGVVLVLQEQILFDTGEAEILESGKPFLNKVSSLLKRIPNHVKVEGHSDSRPISTYRYPSNWELSGARASSVVRYLIEENDFDPSRFSLAGYGDTRPVVPNTSPENWDKNRRVEIVILDEDANEVNNE</sequence>
<name>A0A511V061_9BACI</name>
<protein>
    <recommendedName>
        <fullName evidence="8">OmpA-like domain-containing protein</fullName>
    </recommendedName>
</protein>
<keyword evidence="10" id="KW-1185">Reference proteome</keyword>
<evidence type="ECO:0000256" key="6">
    <source>
        <dbReference type="ARBA" id="ARBA00023136"/>
    </source>
</evidence>
<dbReference type="SUPFAM" id="SSF103088">
    <property type="entry name" value="OmpA-like"/>
    <property type="match status" value="1"/>
</dbReference>
<dbReference type="InterPro" id="IPR036737">
    <property type="entry name" value="OmpA-like_sf"/>
</dbReference>
<keyword evidence="5" id="KW-1133">Transmembrane helix</keyword>
<dbReference type="CDD" id="cd07185">
    <property type="entry name" value="OmpA_C-like"/>
    <property type="match status" value="1"/>
</dbReference>
<comment type="similarity">
    <text evidence="2">Belongs to the MotB family.</text>
</comment>